<dbReference type="Gene3D" id="3.30.460.40">
    <property type="match status" value="1"/>
</dbReference>
<evidence type="ECO:0000259" key="1">
    <source>
        <dbReference type="Pfam" id="PF19502"/>
    </source>
</evidence>
<proteinExistence type="predicted"/>
<protein>
    <submittedName>
        <fullName evidence="2">Nucleotidyltransferase</fullName>
    </submittedName>
</protein>
<evidence type="ECO:0000313" key="2">
    <source>
        <dbReference type="EMBL" id="UZD24554.1"/>
    </source>
</evidence>
<feature type="domain" description="DUF6036" evidence="1">
    <location>
        <begin position="17"/>
        <end position="146"/>
    </location>
</feature>
<dbReference type="SUPFAM" id="SSF81301">
    <property type="entry name" value="Nucleotidyltransferase"/>
    <property type="match status" value="1"/>
</dbReference>
<gene>
    <name evidence="2" type="ORF">OM944_08635</name>
</gene>
<evidence type="ECO:0000313" key="3">
    <source>
        <dbReference type="Proteomes" id="UP001163156"/>
    </source>
</evidence>
<reference evidence="2" key="1">
    <citation type="submission" date="2022-10" db="EMBL/GenBank/DDBJ databases">
        <title>Algoriphagus sp. a novel bacteria isolate from halophytes salicornia europaea.</title>
        <authorList>
            <person name="Peng Y."/>
            <person name="Jiang L."/>
            <person name="Lee J."/>
        </authorList>
    </citation>
    <scope>NUCLEOTIDE SEQUENCE</scope>
    <source>
        <strain evidence="2">TR-M5</strain>
    </source>
</reference>
<dbReference type="Proteomes" id="UP001163156">
    <property type="component" value="Chromosome"/>
</dbReference>
<dbReference type="Pfam" id="PF19502">
    <property type="entry name" value="DUF6036"/>
    <property type="match status" value="1"/>
</dbReference>
<dbReference type="InterPro" id="IPR045792">
    <property type="entry name" value="DUF6036"/>
</dbReference>
<dbReference type="EMBL" id="CP110226">
    <property type="protein sequence ID" value="UZD24554.1"/>
    <property type="molecule type" value="Genomic_DNA"/>
</dbReference>
<dbReference type="InterPro" id="IPR043519">
    <property type="entry name" value="NT_sf"/>
</dbReference>
<organism evidence="2 3">
    <name type="scientific">Algoriphagus halophytocola</name>
    <dbReference type="NCBI Taxonomy" id="2991499"/>
    <lineage>
        <taxon>Bacteria</taxon>
        <taxon>Pseudomonadati</taxon>
        <taxon>Bacteroidota</taxon>
        <taxon>Cytophagia</taxon>
        <taxon>Cytophagales</taxon>
        <taxon>Cyclobacteriaceae</taxon>
        <taxon>Algoriphagus</taxon>
    </lineage>
</organism>
<dbReference type="RefSeq" id="WP_264811265.1">
    <property type="nucleotide sequence ID" value="NZ_CP110226.1"/>
</dbReference>
<name>A0ABY6MNH7_9BACT</name>
<sequence>MNFTHPAHQEMVFALIDNQVEFLLIGGYAVIFHGYVRTTGDLDIWIRPNEHNKGKLLDTFRKMEFDEESIQALEKLDFREVVVFHIGMEPERIDFLSKVQGLDFDSAFENRVFLELDAYKIPFLRLNDLIVSKLFANRLKDQADVEYLKKISDIRKKK</sequence>
<accession>A0ABY6MNH7</accession>
<keyword evidence="3" id="KW-1185">Reference proteome</keyword>